<dbReference type="OrthoDB" id="5424058at2759"/>
<keyword evidence="2" id="KW-1185">Reference proteome</keyword>
<organism evidence="1 2">
    <name type="scientific">Puccinia coronata f. sp. avenae</name>
    <dbReference type="NCBI Taxonomy" id="200324"/>
    <lineage>
        <taxon>Eukaryota</taxon>
        <taxon>Fungi</taxon>
        <taxon>Dikarya</taxon>
        <taxon>Basidiomycota</taxon>
        <taxon>Pucciniomycotina</taxon>
        <taxon>Pucciniomycetes</taxon>
        <taxon>Pucciniales</taxon>
        <taxon>Pucciniaceae</taxon>
        <taxon>Puccinia</taxon>
    </lineage>
</organism>
<sequence>MPRRGTYPEGAYVNSTDATVAFFTEPKQLACNEALTNQMPFLYQLLVAKLQADETPSADPDNGDKAPSATEEEVMHDIINLDSNPPAETPLNGNSSAPDVPVVIPPITGSNQPSENDVAWTICAMVSFGANRRHNAFQLSNSLIFLASGVTERVNTYLNYIGLSSSRKTAHLALKSLGKEAEGKLKSQFSVKTNPVLAPNICYDNLDFQQKVHMHSVGHSSIMFHGTWGYIHSIPPSIIPSLNPAKMTTKALNQALHAASKITIRPSMFSPTLESLLHFEATLKSQIMDILLNDVVTATNNDVPLPR</sequence>
<name>A0A2N5SEB3_9BASI</name>
<accession>A0A2N5SEB3</accession>
<evidence type="ECO:0000313" key="2">
    <source>
        <dbReference type="Proteomes" id="UP000235388"/>
    </source>
</evidence>
<dbReference type="EMBL" id="PGCJ01001014">
    <property type="protein sequence ID" value="PLW11582.1"/>
    <property type="molecule type" value="Genomic_DNA"/>
</dbReference>
<evidence type="ECO:0000313" key="1">
    <source>
        <dbReference type="EMBL" id="PLW11582.1"/>
    </source>
</evidence>
<dbReference type="AlphaFoldDB" id="A0A2N5SEB3"/>
<reference evidence="1 2" key="1">
    <citation type="submission" date="2017-11" db="EMBL/GenBank/DDBJ databases">
        <title>De novo assembly and phasing of dikaryotic genomes from two isolates of Puccinia coronata f. sp. avenae, the causal agent of oat crown rust.</title>
        <authorList>
            <person name="Miller M.E."/>
            <person name="Zhang Y."/>
            <person name="Omidvar V."/>
            <person name="Sperschneider J."/>
            <person name="Schwessinger B."/>
            <person name="Raley C."/>
            <person name="Palmer J.M."/>
            <person name="Garnica D."/>
            <person name="Upadhyaya N."/>
            <person name="Rathjen J."/>
            <person name="Taylor J.M."/>
            <person name="Park R.F."/>
            <person name="Dodds P.N."/>
            <person name="Hirsch C.D."/>
            <person name="Kianian S.F."/>
            <person name="Figueroa M."/>
        </authorList>
    </citation>
    <scope>NUCLEOTIDE SEQUENCE [LARGE SCALE GENOMIC DNA]</scope>
    <source>
        <strain evidence="1">12NC29</strain>
    </source>
</reference>
<proteinExistence type="predicted"/>
<protein>
    <submittedName>
        <fullName evidence="1">Uncharacterized protein</fullName>
    </submittedName>
</protein>
<comment type="caution">
    <text evidence="1">The sequence shown here is derived from an EMBL/GenBank/DDBJ whole genome shotgun (WGS) entry which is preliminary data.</text>
</comment>
<dbReference type="STRING" id="200324.A0A2N5SEB3"/>
<dbReference type="Proteomes" id="UP000235388">
    <property type="component" value="Unassembled WGS sequence"/>
</dbReference>
<gene>
    <name evidence="1" type="ORF">PCANC_21461</name>
</gene>